<sequence length="71" mass="8259">MLHTHTYLKANPSHVSKYDSFHKVLICSKHTRTSDVSIFIYSVNSVLGPLLRNFGSWDRSKELSYKSRLFI</sequence>
<proteinExistence type="predicted"/>
<reference evidence="1" key="1">
    <citation type="submission" date="2014-05" db="EMBL/GenBank/DDBJ databases">
        <authorList>
            <person name="Chronopoulou M."/>
        </authorList>
    </citation>
    <scope>NUCLEOTIDE SEQUENCE</scope>
    <source>
        <tissue evidence="1">Whole organism</tissue>
    </source>
</reference>
<organism evidence="1">
    <name type="scientific">Lepeophtheirus salmonis</name>
    <name type="common">Salmon louse</name>
    <name type="synonym">Caligus salmonis</name>
    <dbReference type="NCBI Taxonomy" id="72036"/>
    <lineage>
        <taxon>Eukaryota</taxon>
        <taxon>Metazoa</taxon>
        <taxon>Ecdysozoa</taxon>
        <taxon>Arthropoda</taxon>
        <taxon>Crustacea</taxon>
        <taxon>Multicrustacea</taxon>
        <taxon>Hexanauplia</taxon>
        <taxon>Copepoda</taxon>
        <taxon>Siphonostomatoida</taxon>
        <taxon>Caligidae</taxon>
        <taxon>Lepeophtheirus</taxon>
    </lineage>
</organism>
<protein>
    <submittedName>
        <fullName evidence="1">Uncharacterized protein</fullName>
    </submittedName>
</protein>
<evidence type="ECO:0000313" key="1">
    <source>
        <dbReference type="EMBL" id="CDW47356.1"/>
    </source>
</evidence>
<dbReference type="AlphaFoldDB" id="A0A0K2VBS4"/>
<accession>A0A0K2VBS4</accession>
<name>A0A0K2VBS4_LEPSM</name>
<dbReference type="EMBL" id="HACA01029995">
    <property type="protein sequence ID" value="CDW47356.1"/>
    <property type="molecule type" value="Transcribed_RNA"/>
</dbReference>